<dbReference type="RefSeq" id="WP_265475259.1">
    <property type="nucleotide sequence ID" value="NZ_CP014567.1"/>
</dbReference>
<organism evidence="1">
    <name type="scientific">Staphylococcus hominis</name>
    <dbReference type="NCBI Taxonomy" id="1290"/>
    <lineage>
        <taxon>Bacteria</taxon>
        <taxon>Bacillati</taxon>
        <taxon>Bacillota</taxon>
        <taxon>Bacilli</taxon>
        <taxon>Bacillales</taxon>
        <taxon>Staphylococcaceae</taxon>
        <taxon>Staphylococcus</taxon>
    </lineage>
</organism>
<dbReference type="EMBL" id="CP014567">
    <property type="protein sequence ID" value="AVI05737.1"/>
    <property type="molecule type" value="Genomic_DNA"/>
</dbReference>
<gene>
    <name evidence="1" type="ORF">AZE34_02800</name>
</gene>
<name>A0A3S7GTI4_STAHO</name>
<protein>
    <submittedName>
        <fullName evidence="1">Uncharacterized protein</fullName>
    </submittedName>
</protein>
<sequence>MSALKELNQDTVHFVCDEIFNWDKRTQDSLLTAAIGKRYNDDDIFLVVDVLTSENYLKYEKDKLVDVGNARQKLKNIGYLK</sequence>
<proteinExistence type="predicted"/>
<dbReference type="AlphaFoldDB" id="A0A3S7GTI4"/>
<accession>A0A3S7GTI4</accession>
<evidence type="ECO:0000313" key="1">
    <source>
        <dbReference type="EMBL" id="AVI05737.1"/>
    </source>
</evidence>
<reference evidence="1" key="1">
    <citation type="submission" date="2016-02" db="EMBL/GenBank/DDBJ databases">
        <title>Genomic sequence of a clinical Staphylococcus hominis isolate.</title>
        <authorList>
            <person name="McClure J.M."/>
            <person name="Zhang K."/>
        </authorList>
    </citation>
    <scope>NUCLEOTIDE SEQUENCE</scope>
    <source>
        <strain evidence="1">C34847</strain>
    </source>
</reference>